<dbReference type="Pfam" id="PF00126">
    <property type="entry name" value="HTH_1"/>
    <property type="match status" value="1"/>
</dbReference>
<dbReference type="InterPro" id="IPR000847">
    <property type="entry name" value="LysR_HTH_N"/>
</dbReference>
<evidence type="ECO:0000256" key="4">
    <source>
        <dbReference type="ARBA" id="ARBA00023163"/>
    </source>
</evidence>
<gene>
    <name evidence="6" type="ORF">PROH_18435</name>
</gene>
<evidence type="ECO:0000256" key="2">
    <source>
        <dbReference type="ARBA" id="ARBA00023015"/>
    </source>
</evidence>
<dbReference type="InterPro" id="IPR036388">
    <property type="entry name" value="WH-like_DNA-bd_sf"/>
</dbReference>
<organism evidence="6 7">
    <name type="scientific">Prochlorothrix hollandica PCC 9006 = CALU 1027</name>
    <dbReference type="NCBI Taxonomy" id="317619"/>
    <lineage>
        <taxon>Bacteria</taxon>
        <taxon>Bacillati</taxon>
        <taxon>Cyanobacteriota</taxon>
        <taxon>Cyanophyceae</taxon>
        <taxon>Prochlorotrichales</taxon>
        <taxon>Prochlorotrichaceae</taxon>
        <taxon>Prochlorothrix</taxon>
    </lineage>
</organism>
<dbReference type="Proteomes" id="UP000034681">
    <property type="component" value="Unassembled WGS sequence"/>
</dbReference>
<feature type="domain" description="HTH lysR-type" evidence="5">
    <location>
        <begin position="1"/>
        <end position="58"/>
    </location>
</feature>
<dbReference type="CDD" id="cd08414">
    <property type="entry name" value="PBP2_LTTR_aromatics_like"/>
    <property type="match status" value="1"/>
</dbReference>
<accession>A0A0M2PPD2</accession>
<keyword evidence="7" id="KW-1185">Reference proteome</keyword>
<evidence type="ECO:0000256" key="3">
    <source>
        <dbReference type="ARBA" id="ARBA00023125"/>
    </source>
</evidence>
<dbReference type="InterPro" id="IPR005119">
    <property type="entry name" value="LysR_subst-bd"/>
</dbReference>
<dbReference type="EMBL" id="AJTX02000008">
    <property type="protein sequence ID" value="KKI98435.1"/>
    <property type="molecule type" value="Genomic_DNA"/>
</dbReference>
<keyword evidence="4" id="KW-0804">Transcription</keyword>
<comment type="similarity">
    <text evidence="1">Belongs to the LysR transcriptional regulatory family.</text>
</comment>
<dbReference type="OrthoDB" id="9803735at2"/>
<dbReference type="GO" id="GO:0003700">
    <property type="term" value="F:DNA-binding transcription factor activity"/>
    <property type="evidence" value="ECO:0007669"/>
    <property type="project" value="InterPro"/>
</dbReference>
<dbReference type="GO" id="GO:0003677">
    <property type="term" value="F:DNA binding"/>
    <property type="evidence" value="ECO:0007669"/>
    <property type="project" value="UniProtKB-KW"/>
</dbReference>
<dbReference type="Gene3D" id="3.40.190.10">
    <property type="entry name" value="Periplasmic binding protein-like II"/>
    <property type="match status" value="2"/>
</dbReference>
<dbReference type="PANTHER" id="PTHR30346:SF0">
    <property type="entry name" value="HCA OPERON TRANSCRIPTIONAL ACTIVATOR HCAR"/>
    <property type="match status" value="1"/>
</dbReference>
<dbReference type="SUPFAM" id="SSF46785">
    <property type="entry name" value="Winged helix' DNA-binding domain"/>
    <property type="match status" value="1"/>
</dbReference>
<proteinExistence type="inferred from homology"/>
<dbReference type="PANTHER" id="PTHR30346">
    <property type="entry name" value="TRANSCRIPTIONAL DUAL REGULATOR HCAR-RELATED"/>
    <property type="match status" value="1"/>
</dbReference>
<sequence length="301" mass="33629">MELRHLKYFIAVAEELNFRKAAARLHMEQPPLSRQIHQLEAELSVELFTRDKRGVSLTEAGEAFLGEARLTIAQADRTARIAQQFNGTQPKRLTIGYLICAFDRLLSQMIQTFRQTSPGVEIVLKGMHTAPQIEALFAGEIDVGFVYFPVNQPELLTQLVLREPLVLVLPKTHPLALLPTIPLAVLASEPMLIYPRFVKPDCYDLIITLCHEAGFQPRIVQEATPPELLVSLVEAGVGLALVEASVESRHDQGVVYRPIAESTPYLDMGAVWHKGRSGAIVNQFISVVRQSINFEEHHQGK</sequence>
<dbReference type="SUPFAM" id="SSF53850">
    <property type="entry name" value="Periplasmic binding protein-like II"/>
    <property type="match status" value="1"/>
</dbReference>
<dbReference type="PRINTS" id="PR00039">
    <property type="entry name" value="HTHLYSR"/>
</dbReference>
<dbReference type="AlphaFoldDB" id="A0A0M2PPD2"/>
<keyword evidence="3" id="KW-0238">DNA-binding</keyword>
<dbReference type="FunFam" id="1.10.10.10:FF:000001">
    <property type="entry name" value="LysR family transcriptional regulator"/>
    <property type="match status" value="1"/>
</dbReference>
<dbReference type="Gene3D" id="1.10.10.10">
    <property type="entry name" value="Winged helix-like DNA-binding domain superfamily/Winged helix DNA-binding domain"/>
    <property type="match status" value="1"/>
</dbReference>
<name>A0A0M2PPD2_PROHO</name>
<evidence type="ECO:0000313" key="6">
    <source>
        <dbReference type="EMBL" id="KKI98435.1"/>
    </source>
</evidence>
<protein>
    <recommendedName>
        <fullName evidence="5">HTH lysR-type domain-containing protein</fullName>
    </recommendedName>
</protein>
<reference evidence="6" key="1">
    <citation type="submission" date="2012-04" db="EMBL/GenBank/DDBJ databases">
        <authorList>
            <person name="Borisov I.G."/>
            <person name="Ivanikova N.V."/>
            <person name="Pinevich A.V."/>
        </authorList>
    </citation>
    <scope>NUCLEOTIDE SEQUENCE</scope>
    <source>
        <strain evidence="6">CALU 1027</strain>
    </source>
</reference>
<dbReference type="GO" id="GO:0032993">
    <property type="term" value="C:protein-DNA complex"/>
    <property type="evidence" value="ECO:0007669"/>
    <property type="project" value="TreeGrafter"/>
</dbReference>
<dbReference type="RefSeq" id="WP_017712923.1">
    <property type="nucleotide sequence ID" value="NZ_KB235938.1"/>
</dbReference>
<dbReference type="InterPro" id="IPR036390">
    <property type="entry name" value="WH_DNA-bd_sf"/>
</dbReference>
<dbReference type="eggNOG" id="COG0583">
    <property type="taxonomic scope" value="Bacteria"/>
</dbReference>
<dbReference type="PROSITE" id="PS50931">
    <property type="entry name" value="HTH_LYSR"/>
    <property type="match status" value="1"/>
</dbReference>
<evidence type="ECO:0000256" key="1">
    <source>
        <dbReference type="ARBA" id="ARBA00009437"/>
    </source>
</evidence>
<keyword evidence="2" id="KW-0805">Transcription regulation</keyword>
<comment type="caution">
    <text evidence="6">The sequence shown here is derived from an EMBL/GenBank/DDBJ whole genome shotgun (WGS) entry which is preliminary data.</text>
</comment>
<dbReference type="STRING" id="317619.GCA_000332315_02578"/>
<dbReference type="Pfam" id="PF03466">
    <property type="entry name" value="LysR_substrate"/>
    <property type="match status" value="1"/>
</dbReference>
<evidence type="ECO:0000313" key="7">
    <source>
        <dbReference type="Proteomes" id="UP000034681"/>
    </source>
</evidence>
<evidence type="ECO:0000259" key="5">
    <source>
        <dbReference type="PROSITE" id="PS50931"/>
    </source>
</evidence>